<organism evidence="1 2">
    <name type="scientific">Chroomonas mesostigmatica CCMP1168</name>
    <dbReference type="NCBI Taxonomy" id="1195612"/>
    <lineage>
        <taxon>Eukaryota</taxon>
        <taxon>Cryptophyceae</taxon>
        <taxon>Pyrenomonadales</taxon>
        <taxon>Chroomonadaceae</taxon>
        <taxon>Chroomonas</taxon>
    </lineage>
</organism>
<dbReference type="EMBL" id="CP003682">
    <property type="protein sequence ID" value="AFP65638.1"/>
    <property type="molecule type" value="Genomic_DNA"/>
</dbReference>
<reference evidence="1 2" key="1">
    <citation type="journal article" date="2012" name="Genome Biol. Evol.">
        <title>Nucleomorph genome sequence of the cryptophyte alga Chroomonas mesostigmatica CCMP1168 reveals lineage-specific gene loss and genome complexity.</title>
        <authorList>
            <person name="Moore C.E."/>
            <person name="Curtis B."/>
            <person name="Mills T."/>
            <person name="Tanifuji G."/>
            <person name="Archibald J.M."/>
        </authorList>
    </citation>
    <scope>NUCLEOTIDE SEQUENCE [LARGE SCALE GENOMIC DNA]</scope>
    <source>
        <strain evidence="1 2">CCMP1168</strain>
    </source>
</reference>
<accession>J7G8R7</accession>
<dbReference type="AlphaFoldDB" id="J7G8R7"/>
<evidence type="ECO:0000313" key="1">
    <source>
        <dbReference type="EMBL" id="AFP65638.1"/>
    </source>
</evidence>
<gene>
    <name evidence="1" type="ORF">CMESO_494</name>
</gene>
<evidence type="ECO:0000313" key="2">
    <source>
        <dbReference type="Proteomes" id="UP000243348"/>
    </source>
</evidence>
<sequence>MTKQTTKNISVLISIKNNIRNFPNQENNWLIFFKIEKKNQNLKFSSRILKISFFFCSIWEKILFEFTKYQNSKHKKECFFFVLKKWPFSKKVWLQLFISELIFLQKKKFIKSYMCFQEKNLFSWKLFFFFFGYRNIFKYFKKKKNNFLYLFFKNFLILQIELKNLKYFKFCLKFFDPFCNLFQNFFYYYLKKIQNIFFMDQEMYCSIGGVISVKTRKIQNKINHSPILFKIYLNFSFYKTIKIYQEYELLIEQYLNFQNNNKKKFSTDSFFILPCFFFNQNLKKSWDLFFELRNFQYLWNFLDLSNLQSYFPFCYLFLLNFFSKSYQIGKKNFFFKNLKKKQISRPYFCTFFLPIQRNDFFKSKQSSIFLKTKIFFNGQQKLFENTKRSKNISLFFYSLNFFFFEIFKIKNYPFIFSKNLFEKKKKKIPNENLFFFRQKIF</sequence>
<name>J7G8R7_9CRYP</name>
<keyword evidence="1" id="KW-0542">Nucleomorph</keyword>
<protein>
    <submittedName>
        <fullName evidence="1">Uncharacterized protein</fullName>
    </submittedName>
</protein>
<dbReference type="Proteomes" id="UP000243348">
    <property type="component" value="Nucleomorph 3"/>
</dbReference>
<geneLocation type="nucleomorph" evidence="1"/>
<proteinExistence type="predicted"/>